<gene>
    <name evidence="3" type="ORF">UFOPK1591_00011</name>
</gene>
<reference evidence="3" key="1">
    <citation type="submission" date="2020-05" db="EMBL/GenBank/DDBJ databases">
        <authorList>
            <person name="Chiriac C."/>
            <person name="Salcher M."/>
            <person name="Ghai R."/>
            <person name="Kavagutti S V."/>
        </authorList>
    </citation>
    <scope>NUCLEOTIDE SEQUENCE</scope>
</reference>
<dbReference type="EMBL" id="CAEZTD010000001">
    <property type="protein sequence ID" value="CAB4550754.1"/>
    <property type="molecule type" value="Genomic_DNA"/>
</dbReference>
<protein>
    <submittedName>
        <fullName evidence="3">Unannotated protein</fullName>
    </submittedName>
</protein>
<dbReference type="AlphaFoldDB" id="A0A6J6CHM7"/>
<evidence type="ECO:0000313" key="3">
    <source>
        <dbReference type="EMBL" id="CAB4550754.1"/>
    </source>
</evidence>
<proteinExistence type="predicted"/>
<feature type="transmembrane region" description="Helical" evidence="2">
    <location>
        <begin position="62"/>
        <end position="81"/>
    </location>
</feature>
<feature type="compositionally biased region" description="Low complexity" evidence="1">
    <location>
        <begin position="191"/>
        <end position="201"/>
    </location>
</feature>
<name>A0A6J6CHM7_9ZZZZ</name>
<feature type="region of interest" description="Disordered" evidence="1">
    <location>
        <begin position="30"/>
        <end position="57"/>
    </location>
</feature>
<keyword evidence="2" id="KW-1133">Transmembrane helix</keyword>
<organism evidence="3">
    <name type="scientific">freshwater metagenome</name>
    <dbReference type="NCBI Taxonomy" id="449393"/>
    <lineage>
        <taxon>unclassified sequences</taxon>
        <taxon>metagenomes</taxon>
        <taxon>ecological metagenomes</taxon>
    </lineage>
</organism>
<evidence type="ECO:0000256" key="1">
    <source>
        <dbReference type="SAM" id="MobiDB-lite"/>
    </source>
</evidence>
<feature type="region of interest" description="Disordered" evidence="1">
    <location>
        <begin position="191"/>
        <end position="223"/>
    </location>
</feature>
<keyword evidence="2" id="KW-0472">Membrane</keyword>
<accession>A0A6J6CHM7</accession>
<sequence length="223" mass="23061">MSMNAHVRRPELSISRQGLVAPRRTGSTALPVRHLVAVKPTERSSRTSASSQPRQRRRPRAFFSYVTAGVMFGVMVIQMLLSVATESGAYEIASLQAANKEATRSYQQMTQEIDRLASPQHLALNAEALGMLSNNTPAYLRLSDGAVLGSPTSGDGFKNLVASDGGSLVPNSLLSGVALVTTAPADGAAATASVGTTQPGAPAAPAPTGPVPLSNGLPGLSTR</sequence>
<evidence type="ECO:0000256" key="2">
    <source>
        <dbReference type="SAM" id="Phobius"/>
    </source>
</evidence>
<keyword evidence="2" id="KW-0812">Transmembrane</keyword>